<evidence type="ECO:0000313" key="3">
    <source>
        <dbReference type="EMBL" id="MEM5499280.1"/>
    </source>
</evidence>
<comment type="caution">
    <text evidence="3">The sequence shown here is derived from an EMBL/GenBank/DDBJ whole genome shotgun (WGS) entry which is preliminary data.</text>
</comment>
<dbReference type="RefSeq" id="WP_033185546.1">
    <property type="nucleotide sequence ID" value="NZ_JBBMQS010000012.1"/>
</dbReference>
<name>A0ABU9T0D4_9ALTE</name>
<dbReference type="Pfam" id="PF00932">
    <property type="entry name" value="LTD"/>
    <property type="match status" value="1"/>
</dbReference>
<dbReference type="InterPro" id="IPR040255">
    <property type="entry name" value="Non-specific_endonuclease"/>
</dbReference>
<evidence type="ECO:0000259" key="1">
    <source>
        <dbReference type="SMART" id="SM00477"/>
    </source>
</evidence>
<dbReference type="InterPro" id="IPR036415">
    <property type="entry name" value="Lamin_tail_dom_sf"/>
</dbReference>
<dbReference type="SMART" id="SM00477">
    <property type="entry name" value="NUC"/>
    <property type="match status" value="1"/>
</dbReference>
<dbReference type="SMART" id="SM00892">
    <property type="entry name" value="Endonuclease_NS"/>
    <property type="match status" value="1"/>
</dbReference>
<dbReference type="SUPFAM" id="SSF54060">
    <property type="entry name" value="His-Me finger endonucleases"/>
    <property type="match status" value="1"/>
</dbReference>
<sequence length="422" mass="47427">MSAYDPDFLDGFLLPLPSFAPHLDENIVRDDDLTEHYVADYVHYSLVMNGAPERRSAVYVALNVDQNKHKQTSRSNRWRIDSRIGGELQLDNAYYRNNDWDRGHMARRTTAAWGDNAIDAQRASNETFYYTNACLQHANLNQDEWLGLEDWVYGLDLDKDGKISSFSGPFYAEYDRSVHPSGHALALVPAGFFKIVCFVNQANKLEVRAFVMFQDEKALADKSGRRKYNNQTYQTTVTYIEELTGLQFEPEIYHANPMSHCDSNTHTRGPNSVNGEPVLTPELIEVAKPTDIQNTTGSRQTVKDDVVDIFISAAMVNPKGSDRGNEWIGLINLGADAIDLTGWCLSDNQDNAVAVGQVTLKPGESTVVNQLGKIRLANTGDVIKLHDDQKNRIDWVNYTEKMVKSGSPVLFLSPRDTLELDV</sequence>
<evidence type="ECO:0000259" key="2">
    <source>
        <dbReference type="SMART" id="SM00892"/>
    </source>
</evidence>
<dbReference type="InterPro" id="IPR001322">
    <property type="entry name" value="Lamin_tail_dom"/>
</dbReference>
<dbReference type="PANTHER" id="PTHR13966:SF5">
    <property type="entry name" value="ENDONUCLEASE G, MITOCHONDRIAL"/>
    <property type="match status" value="1"/>
</dbReference>
<organism evidence="3 4">
    <name type="scientific">Paraglaciecola mesophila</name>
    <dbReference type="NCBI Taxonomy" id="197222"/>
    <lineage>
        <taxon>Bacteria</taxon>
        <taxon>Pseudomonadati</taxon>
        <taxon>Pseudomonadota</taxon>
        <taxon>Gammaproteobacteria</taxon>
        <taxon>Alteromonadales</taxon>
        <taxon>Alteromonadaceae</taxon>
        <taxon>Paraglaciecola</taxon>
    </lineage>
</organism>
<dbReference type="InterPro" id="IPR020821">
    <property type="entry name" value="ENPP1-3/EXOG-like_nuc-like"/>
</dbReference>
<evidence type="ECO:0000313" key="4">
    <source>
        <dbReference type="Proteomes" id="UP001461163"/>
    </source>
</evidence>
<keyword evidence="3" id="KW-0378">Hydrolase</keyword>
<keyword evidence="3" id="KW-0540">Nuclease</keyword>
<dbReference type="InterPro" id="IPR044925">
    <property type="entry name" value="His-Me_finger_sf"/>
</dbReference>
<gene>
    <name evidence="3" type="ORF">WNY77_17845</name>
</gene>
<dbReference type="Proteomes" id="UP001461163">
    <property type="component" value="Unassembled WGS sequence"/>
</dbReference>
<dbReference type="GO" id="GO:0004519">
    <property type="term" value="F:endonuclease activity"/>
    <property type="evidence" value="ECO:0007669"/>
    <property type="project" value="UniProtKB-KW"/>
</dbReference>
<dbReference type="Gene3D" id="3.40.570.10">
    <property type="entry name" value="Extracellular Endonuclease, subunit A"/>
    <property type="match status" value="1"/>
</dbReference>
<dbReference type="Pfam" id="PF01223">
    <property type="entry name" value="Endonuclease_NS"/>
    <property type="match status" value="1"/>
</dbReference>
<dbReference type="InterPro" id="IPR001604">
    <property type="entry name" value="Endo_G_ENPP1-like_dom"/>
</dbReference>
<accession>A0ABU9T0D4</accession>
<keyword evidence="4" id="KW-1185">Reference proteome</keyword>
<feature type="domain" description="ENPP1-3/EXOG-like endonuclease/phosphodiesterase" evidence="1">
    <location>
        <begin position="43"/>
        <end position="255"/>
    </location>
</feature>
<protein>
    <submittedName>
        <fullName evidence="3">DNA/RNA non-specific endonuclease</fullName>
    </submittedName>
</protein>
<dbReference type="InterPro" id="IPR044929">
    <property type="entry name" value="DNA/RNA_non-sp_Endonuclease_sf"/>
</dbReference>
<proteinExistence type="predicted"/>
<reference evidence="3 4" key="1">
    <citation type="submission" date="2024-03" db="EMBL/GenBank/DDBJ databases">
        <title>Community enrichment and isolation of bacterial strains for fucoidan degradation.</title>
        <authorList>
            <person name="Sichert A."/>
        </authorList>
    </citation>
    <scope>NUCLEOTIDE SEQUENCE [LARGE SCALE GENOMIC DNA]</scope>
    <source>
        <strain evidence="3 4">AS12</strain>
    </source>
</reference>
<dbReference type="SUPFAM" id="SSF74853">
    <property type="entry name" value="Lamin A/C globular tail domain"/>
    <property type="match status" value="1"/>
</dbReference>
<keyword evidence="3" id="KW-0255">Endonuclease</keyword>
<dbReference type="EMBL" id="JBBMQS010000012">
    <property type="protein sequence ID" value="MEM5499280.1"/>
    <property type="molecule type" value="Genomic_DNA"/>
</dbReference>
<dbReference type="PANTHER" id="PTHR13966">
    <property type="entry name" value="ENDONUCLEASE RELATED"/>
    <property type="match status" value="1"/>
</dbReference>
<feature type="domain" description="DNA/RNA non-specific endonuclease/pyrophosphatase/phosphodiesterase" evidence="2">
    <location>
        <begin position="40"/>
        <end position="255"/>
    </location>
</feature>